<gene>
    <name evidence="1" type="ORF">LCGC14_3163950</name>
</gene>
<comment type="caution">
    <text evidence="1">The sequence shown here is derived from an EMBL/GenBank/DDBJ whole genome shotgun (WGS) entry which is preliminary data.</text>
</comment>
<sequence length="118" mass="13166">MGNAWYDDLPKEQEKLYDESVRRIKSAVEKSMSFEQAASLVDVEDEHLKAAIVNDALKVLIAEMHFAHKKTVEEVARALKLSPERITQARAEMLGEVEQSAIDAYKADHGQEGPKGNA</sequence>
<evidence type="ECO:0000313" key="1">
    <source>
        <dbReference type="EMBL" id="KKK46413.1"/>
    </source>
</evidence>
<name>A0A0F8VPX2_9ZZZZ</name>
<dbReference type="EMBL" id="LAZR01070010">
    <property type="protein sequence ID" value="KKK46413.1"/>
    <property type="molecule type" value="Genomic_DNA"/>
</dbReference>
<proteinExistence type="predicted"/>
<dbReference type="AlphaFoldDB" id="A0A0F8VPX2"/>
<protein>
    <submittedName>
        <fullName evidence="1">Uncharacterized protein</fullName>
    </submittedName>
</protein>
<accession>A0A0F8VPX2</accession>
<reference evidence="1" key="1">
    <citation type="journal article" date="2015" name="Nature">
        <title>Complex archaea that bridge the gap between prokaryotes and eukaryotes.</title>
        <authorList>
            <person name="Spang A."/>
            <person name="Saw J.H."/>
            <person name="Jorgensen S.L."/>
            <person name="Zaremba-Niedzwiedzka K."/>
            <person name="Martijn J."/>
            <person name="Lind A.E."/>
            <person name="van Eijk R."/>
            <person name="Schleper C."/>
            <person name="Guy L."/>
            <person name="Ettema T.J."/>
        </authorList>
    </citation>
    <scope>NUCLEOTIDE SEQUENCE</scope>
</reference>
<organism evidence="1">
    <name type="scientific">marine sediment metagenome</name>
    <dbReference type="NCBI Taxonomy" id="412755"/>
    <lineage>
        <taxon>unclassified sequences</taxon>
        <taxon>metagenomes</taxon>
        <taxon>ecological metagenomes</taxon>
    </lineage>
</organism>